<feature type="coiled-coil region" evidence="1">
    <location>
        <begin position="56"/>
        <end position="132"/>
    </location>
</feature>
<name>A0A2U8WHM5_9HYPH</name>
<dbReference type="OrthoDB" id="7997977at2"/>
<evidence type="ECO:0000313" key="2">
    <source>
        <dbReference type="EMBL" id="AWN44836.1"/>
    </source>
</evidence>
<evidence type="ECO:0000313" key="3">
    <source>
        <dbReference type="Proteomes" id="UP000245926"/>
    </source>
</evidence>
<dbReference type="EMBL" id="CP029550">
    <property type="protein sequence ID" value="AWN44836.1"/>
    <property type="molecule type" value="Genomic_DNA"/>
</dbReference>
<protein>
    <submittedName>
        <fullName evidence="2">Uncharacterized protein</fullName>
    </submittedName>
</protein>
<keyword evidence="3" id="KW-1185">Reference proteome</keyword>
<reference evidence="3" key="1">
    <citation type="submission" date="2018-05" db="EMBL/GenBank/DDBJ databases">
        <title>Complete Genome Sequence of Methylobacterium sp. 17SD2-17.</title>
        <authorList>
            <person name="Srinivasan S."/>
        </authorList>
    </citation>
    <scope>NUCLEOTIDE SEQUENCE [LARGE SCALE GENOMIC DNA]</scope>
    <source>
        <strain evidence="3">17SD2-17</strain>
    </source>
</reference>
<accession>A0A2U8WHM5</accession>
<dbReference type="KEGG" id="mets:DK389_28045"/>
<sequence>MIDVRAEPKPNDKPAPADQRLTSVLRLMNASDDGALIEPPSRKSAPEDWTHLIERVRDAASRAREVEAQAHEQELRVQDLLERVREDMAGANERVKAAEAQARDAQVRADALLKAADERVRAAEERARLAEEWLARVYDTIASEFAFAQPEKRPA</sequence>
<dbReference type="Proteomes" id="UP000245926">
    <property type="component" value="Chromosome"/>
</dbReference>
<organism evidence="2 3">
    <name type="scientific">Methylobacterium durans</name>
    <dbReference type="NCBI Taxonomy" id="2202825"/>
    <lineage>
        <taxon>Bacteria</taxon>
        <taxon>Pseudomonadati</taxon>
        <taxon>Pseudomonadota</taxon>
        <taxon>Alphaproteobacteria</taxon>
        <taxon>Hyphomicrobiales</taxon>
        <taxon>Methylobacteriaceae</taxon>
        <taxon>Methylobacterium</taxon>
    </lineage>
</organism>
<keyword evidence="1" id="KW-0175">Coiled coil</keyword>
<evidence type="ECO:0000256" key="1">
    <source>
        <dbReference type="SAM" id="Coils"/>
    </source>
</evidence>
<proteinExistence type="predicted"/>
<gene>
    <name evidence="2" type="ORF">DK389_28045</name>
</gene>
<dbReference type="AlphaFoldDB" id="A0A2U8WHM5"/>